<evidence type="ECO:0000313" key="2">
    <source>
        <dbReference type="Proteomes" id="UP000405805"/>
    </source>
</evidence>
<gene>
    <name evidence="1" type="ORF">F7D57_01295</name>
</gene>
<dbReference type="RefSeq" id="WP_153095971.1">
    <property type="nucleotide sequence ID" value="NZ_VZBP01000014.1"/>
</dbReference>
<evidence type="ECO:0000313" key="1">
    <source>
        <dbReference type="EMBL" id="MQO08379.1"/>
    </source>
</evidence>
<dbReference type="AlphaFoldDB" id="A0AA90VDT1"/>
<dbReference type="Proteomes" id="UP000405805">
    <property type="component" value="Unassembled WGS sequence"/>
</dbReference>
<proteinExistence type="predicted"/>
<dbReference type="EMBL" id="VZBP01000014">
    <property type="protein sequence ID" value="MQO08379.1"/>
    <property type="molecule type" value="Genomic_DNA"/>
</dbReference>
<comment type="caution">
    <text evidence="1">The sequence shown here is derived from an EMBL/GenBank/DDBJ whole genome shotgun (WGS) entry which is preliminary data.</text>
</comment>
<organism evidence="1 2">
    <name type="scientific">Segatella copri</name>
    <dbReference type="NCBI Taxonomy" id="165179"/>
    <lineage>
        <taxon>Bacteria</taxon>
        <taxon>Pseudomonadati</taxon>
        <taxon>Bacteroidota</taxon>
        <taxon>Bacteroidia</taxon>
        <taxon>Bacteroidales</taxon>
        <taxon>Prevotellaceae</taxon>
        <taxon>Segatella</taxon>
    </lineage>
</organism>
<name>A0AA90VDT1_9BACT</name>
<protein>
    <submittedName>
        <fullName evidence="1">Uncharacterized protein</fullName>
    </submittedName>
</protein>
<reference evidence="2" key="1">
    <citation type="submission" date="2019-09" db="EMBL/GenBank/DDBJ databases">
        <title>Distinct polysaccharide growth profiles of human intestinal Prevotella copri isolates.</title>
        <authorList>
            <person name="Fehlner-Peach H."/>
            <person name="Magnabosco C."/>
            <person name="Raghavan V."/>
            <person name="Scher J.U."/>
            <person name="Tett A."/>
            <person name="Cox L.M."/>
            <person name="Gottsegen C."/>
            <person name="Watters A."/>
            <person name="Wiltshire- Gordon J.D."/>
            <person name="Segata N."/>
            <person name="Bonneau R."/>
            <person name="Littman D.R."/>
        </authorList>
    </citation>
    <scope>NUCLEOTIDE SEQUENCE [LARGE SCALE GENOMIC DNA]</scope>
    <source>
        <strain evidence="2">iA624</strain>
    </source>
</reference>
<sequence length="395" mass="47081">MAIGQDIALKIPMSWSKEKMADYISSYVVSHPEEMVSILDDEEIVLAHDIISGGKGNVLWKRHLLKYHHLKCMVWVVVNNANRGKDGFVMLDEISGAFAPYVEQRYATAKENVEAAKSKPAQSRFYLRNLKSKLDGLDIDQLKYLHLLFEMNYMEDCHFWFRDEWFVDGYYECYNDWYRYDCKTTPYDLNQMVFDILEEWKERGYKEYRPAMESIKKWCSCKWNKFESDHQAEVSAAFDAAMVHEEEREVSRSLFPFIHNVHEYIRNKQYQKAISLIFCLFDHLGKVCRKHERWFDSYWCGGVQTSVVLFLDVLRHLYCHLRQHPDIPWQTKDAMDFHLLLTNKHHRLFGDLELAWGDSRMEDMLNDDSPYCDYSNMEDELYGYLERMIGQSQPQ</sequence>
<accession>A0AA90VDT1</accession>